<dbReference type="Proteomes" id="UP001054945">
    <property type="component" value="Unassembled WGS sequence"/>
</dbReference>
<reference evidence="1 2" key="1">
    <citation type="submission" date="2021-06" db="EMBL/GenBank/DDBJ databases">
        <title>Caerostris extrusa draft genome.</title>
        <authorList>
            <person name="Kono N."/>
            <person name="Arakawa K."/>
        </authorList>
    </citation>
    <scope>NUCLEOTIDE SEQUENCE [LARGE SCALE GENOMIC DNA]</scope>
</reference>
<evidence type="ECO:0000313" key="1">
    <source>
        <dbReference type="EMBL" id="GIX67691.1"/>
    </source>
</evidence>
<dbReference type="AlphaFoldDB" id="A0AAV4M8J5"/>
<dbReference type="EMBL" id="BPLR01019422">
    <property type="protein sequence ID" value="GIX67691.1"/>
    <property type="molecule type" value="Genomic_DNA"/>
</dbReference>
<comment type="caution">
    <text evidence="1">The sequence shown here is derived from an EMBL/GenBank/DDBJ whole genome shotgun (WGS) entry which is preliminary data.</text>
</comment>
<sequence>MYIYSMRRTKRKLPTGSILTMILFSFPFRKHLHIPSSHLSFRLLDDRSQHICHTSSHELLSCHSDLLPFGPKYLLSRQSTPHSKCSLYGAKIELCKFKYRKG</sequence>
<name>A0AAV4M8J5_CAEEX</name>
<evidence type="ECO:0000313" key="2">
    <source>
        <dbReference type="Proteomes" id="UP001054945"/>
    </source>
</evidence>
<organism evidence="1 2">
    <name type="scientific">Caerostris extrusa</name>
    <name type="common">Bark spider</name>
    <name type="synonym">Caerostris bankana</name>
    <dbReference type="NCBI Taxonomy" id="172846"/>
    <lineage>
        <taxon>Eukaryota</taxon>
        <taxon>Metazoa</taxon>
        <taxon>Ecdysozoa</taxon>
        <taxon>Arthropoda</taxon>
        <taxon>Chelicerata</taxon>
        <taxon>Arachnida</taxon>
        <taxon>Araneae</taxon>
        <taxon>Araneomorphae</taxon>
        <taxon>Entelegynae</taxon>
        <taxon>Araneoidea</taxon>
        <taxon>Araneidae</taxon>
        <taxon>Caerostris</taxon>
    </lineage>
</organism>
<keyword evidence="2" id="KW-1185">Reference proteome</keyword>
<accession>A0AAV4M8J5</accession>
<gene>
    <name evidence="1" type="ORF">CEXT_663981</name>
</gene>
<proteinExistence type="predicted"/>
<protein>
    <submittedName>
        <fullName evidence="1">Uncharacterized protein</fullName>
    </submittedName>
</protein>